<dbReference type="NCBIfam" id="TIGR01549">
    <property type="entry name" value="HAD-SF-IA-v1"/>
    <property type="match status" value="1"/>
</dbReference>
<dbReference type="InterPro" id="IPR051828">
    <property type="entry name" value="HAD-like_hydrolase_domain"/>
</dbReference>
<dbReference type="Proteomes" id="UP000053099">
    <property type="component" value="Unassembled WGS sequence"/>
</dbReference>
<dbReference type="Gene3D" id="3.40.50.1000">
    <property type="entry name" value="HAD superfamily/HAD-like"/>
    <property type="match status" value="1"/>
</dbReference>
<dbReference type="InterPro" id="IPR036412">
    <property type="entry name" value="HAD-like_sf"/>
</dbReference>
<reference evidence="1 2" key="1">
    <citation type="submission" date="2015-09" db="EMBL/GenBank/DDBJ databases">
        <title>Draft genome sequence of Thermus scotoductus strain K1 isolated from a geothermal spring in Nagorno-Karabakh, Armenia.</title>
        <authorList>
            <person name="Saghatelyan A."/>
            <person name="Poghosyan L."/>
            <person name="Panosyan H."/>
            <person name="Birkeland N.-K."/>
        </authorList>
    </citation>
    <scope>NUCLEOTIDE SEQUENCE [LARGE SCALE GENOMIC DNA]</scope>
    <source>
        <strain evidence="1 2">K1</strain>
    </source>
</reference>
<keyword evidence="1" id="KW-0378">Hydrolase</keyword>
<dbReference type="SFLD" id="SFLDS00003">
    <property type="entry name" value="Haloacid_Dehalogenase"/>
    <property type="match status" value="1"/>
</dbReference>
<dbReference type="InterPro" id="IPR023214">
    <property type="entry name" value="HAD_sf"/>
</dbReference>
<dbReference type="NCBIfam" id="TIGR01509">
    <property type="entry name" value="HAD-SF-IA-v3"/>
    <property type="match status" value="1"/>
</dbReference>
<evidence type="ECO:0000313" key="2">
    <source>
        <dbReference type="Proteomes" id="UP000053099"/>
    </source>
</evidence>
<dbReference type="EMBL" id="LJJR01000026">
    <property type="protein sequence ID" value="KPD28666.1"/>
    <property type="molecule type" value="Genomic_DNA"/>
</dbReference>
<dbReference type="CDD" id="cd16415">
    <property type="entry name" value="HAD_dREG-2_like"/>
    <property type="match status" value="1"/>
</dbReference>
<dbReference type="PATRIC" id="fig|37636.3.peg.921"/>
<dbReference type="Pfam" id="PF00702">
    <property type="entry name" value="Hydrolase"/>
    <property type="match status" value="1"/>
</dbReference>
<protein>
    <submittedName>
        <fullName evidence="1">Hydrolase</fullName>
    </submittedName>
</protein>
<dbReference type="SUPFAM" id="SSF56784">
    <property type="entry name" value="HAD-like"/>
    <property type="match status" value="1"/>
</dbReference>
<dbReference type="PANTHER" id="PTHR46191:SF2">
    <property type="entry name" value="HALOACID DEHALOGENASE-LIKE HYDROLASE DOMAIN-CONTAINING PROTEIN 3"/>
    <property type="match status" value="1"/>
</dbReference>
<accession>A0A0N1KQ60</accession>
<dbReference type="PANTHER" id="PTHR46191">
    <property type="match status" value="1"/>
</dbReference>
<gene>
    <name evidence="1" type="ORF">AN926_08660</name>
</gene>
<name>A0A0N1KQ60_THESC</name>
<dbReference type="SFLD" id="SFLDG01129">
    <property type="entry name" value="C1.5:_HAD__Beta-PGM__Phosphata"/>
    <property type="match status" value="1"/>
</dbReference>
<sequence>MVRAVLFDVGNTLILASPRFWLLPFLEERGLKPRRDPKAAALAAFRFYEDHHLEARDLETALGLWREFHRRLFTGMGLEEHAEALSRELVENWRNPRFWPVVPGAEATLQALKERGYALAVVSNWDATLPEILEVVGLRPYFQHLSVSALSGVAKPDPRLFQEALDALGVPPEEAVHVGDSEADLVGAKEAGVRPLLFDPLGENSQALHRLEGVLDYLP</sequence>
<dbReference type="AlphaFoldDB" id="A0A0N1KQ60"/>
<dbReference type="GO" id="GO:0016787">
    <property type="term" value="F:hydrolase activity"/>
    <property type="evidence" value="ECO:0007669"/>
    <property type="project" value="UniProtKB-KW"/>
</dbReference>
<comment type="caution">
    <text evidence="1">The sequence shown here is derived from an EMBL/GenBank/DDBJ whole genome shotgun (WGS) entry which is preliminary data.</text>
</comment>
<dbReference type="InterPro" id="IPR006439">
    <property type="entry name" value="HAD-SF_hydro_IA"/>
</dbReference>
<proteinExistence type="predicted"/>
<dbReference type="PRINTS" id="PR00413">
    <property type="entry name" value="HADHALOGNASE"/>
</dbReference>
<organism evidence="1 2">
    <name type="scientific">Thermus scotoductus</name>
    <dbReference type="NCBI Taxonomy" id="37636"/>
    <lineage>
        <taxon>Bacteria</taxon>
        <taxon>Thermotogati</taxon>
        <taxon>Deinococcota</taxon>
        <taxon>Deinococci</taxon>
        <taxon>Thermales</taxon>
        <taxon>Thermaceae</taxon>
        <taxon>Thermus</taxon>
    </lineage>
</organism>
<evidence type="ECO:0000313" key="1">
    <source>
        <dbReference type="EMBL" id="KPD28666.1"/>
    </source>
</evidence>